<gene>
    <name evidence="2" type="ORF">F511_34611</name>
</gene>
<organism evidence="2 3">
    <name type="scientific">Dorcoceras hygrometricum</name>
    <dbReference type="NCBI Taxonomy" id="472368"/>
    <lineage>
        <taxon>Eukaryota</taxon>
        <taxon>Viridiplantae</taxon>
        <taxon>Streptophyta</taxon>
        <taxon>Embryophyta</taxon>
        <taxon>Tracheophyta</taxon>
        <taxon>Spermatophyta</taxon>
        <taxon>Magnoliopsida</taxon>
        <taxon>eudicotyledons</taxon>
        <taxon>Gunneridae</taxon>
        <taxon>Pentapetalae</taxon>
        <taxon>asterids</taxon>
        <taxon>lamiids</taxon>
        <taxon>Lamiales</taxon>
        <taxon>Gesneriaceae</taxon>
        <taxon>Didymocarpoideae</taxon>
        <taxon>Trichosporeae</taxon>
        <taxon>Loxocarpinae</taxon>
        <taxon>Dorcoceras</taxon>
    </lineage>
</organism>
<protein>
    <submittedName>
        <fullName evidence="2">Uncharacterized protein</fullName>
    </submittedName>
</protein>
<feature type="region of interest" description="Disordered" evidence="1">
    <location>
        <begin position="82"/>
        <end position="104"/>
    </location>
</feature>
<sequence>MIMLKAAKGCSIVPRNHKFYLTNSNRARQHSQPETSSFRDLLQGRSAALNGNLTTGTHASYNKPDATIQSQLSSRNNPVATIHSQQSSRNNPVATIQSQGAKPKAGRLLTTGTRRNPRNAAFQLTRRCRVAPSTGSSIPQLVTQSQYKSSRDWFFNSSTGHSLTSAMTARRNTSATTDFPFPPAASYSNHQIPNPTSRWLQYG</sequence>
<dbReference type="Proteomes" id="UP000250235">
    <property type="component" value="Unassembled WGS sequence"/>
</dbReference>
<feature type="compositionally biased region" description="Polar residues" evidence="1">
    <location>
        <begin position="82"/>
        <end position="100"/>
    </location>
</feature>
<dbReference type="AlphaFoldDB" id="A0A2Z7ANY6"/>
<keyword evidence="3" id="KW-1185">Reference proteome</keyword>
<evidence type="ECO:0000313" key="2">
    <source>
        <dbReference type="EMBL" id="KZV23514.1"/>
    </source>
</evidence>
<accession>A0A2Z7ANY6</accession>
<name>A0A2Z7ANY6_9LAMI</name>
<reference evidence="2 3" key="1">
    <citation type="journal article" date="2015" name="Proc. Natl. Acad. Sci. U.S.A.">
        <title>The resurrection genome of Boea hygrometrica: A blueprint for survival of dehydration.</title>
        <authorList>
            <person name="Xiao L."/>
            <person name="Yang G."/>
            <person name="Zhang L."/>
            <person name="Yang X."/>
            <person name="Zhao S."/>
            <person name="Ji Z."/>
            <person name="Zhou Q."/>
            <person name="Hu M."/>
            <person name="Wang Y."/>
            <person name="Chen M."/>
            <person name="Xu Y."/>
            <person name="Jin H."/>
            <person name="Xiao X."/>
            <person name="Hu G."/>
            <person name="Bao F."/>
            <person name="Hu Y."/>
            <person name="Wan P."/>
            <person name="Li L."/>
            <person name="Deng X."/>
            <person name="Kuang T."/>
            <person name="Xiang C."/>
            <person name="Zhu J.K."/>
            <person name="Oliver M.J."/>
            <person name="He Y."/>
        </authorList>
    </citation>
    <scope>NUCLEOTIDE SEQUENCE [LARGE SCALE GENOMIC DNA]</scope>
    <source>
        <strain evidence="3">cv. XS01</strain>
    </source>
</reference>
<evidence type="ECO:0000256" key="1">
    <source>
        <dbReference type="SAM" id="MobiDB-lite"/>
    </source>
</evidence>
<evidence type="ECO:0000313" key="3">
    <source>
        <dbReference type="Proteomes" id="UP000250235"/>
    </source>
</evidence>
<proteinExistence type="predicted"/>
<dbReference type="EMBL" id="KV013474">
    <property type="protein sequence ID" value="KZV23514.1"/>
    <property type="molecule type" value="Genomic_DNA"/>
</dbReference>